<comment type="caution">
    <text evidence="2">The sequence shown here is derived from an EMBL/GenBank/DDBJ whole genome shotgun (WGS) entry which is preliminary data.</text>
</comment>
<gene>
    <name evidence="2" type="ORF">CRV06_04430</name>
</gene>
<keyword evidence="1" id="KW-0812">Transmembrane</keyword>
<keyword evidence="3" id="KW-1185">Reference proteome</keyword>
<proteinExistence type="predicted"/>
<feature type="transmembrane region" description="Helical" evidence="1">
    <location>
        <begin position="36"/>
        <end position="54"/>
    </location>
</feature>
<dbReference type="STRING" id="877500.GCA_000935065_01370"/>
<evidence type="ECO:0000313" key="3">
    <source>
        <dbReference type="Proteomes" id="UP000290191"/>
    </source>
</evidence>
<dbReference type="EMBL" id="PDKO01000002">
    <property type="protein sequence ID" value="RXJ64187.1"/>
    <property type="molecule type" value="Genomic_DNA"/>
</dbReference>
<dbReference type="AlphaFoldDB" id="A0A4Q0Y258"/>
<reference evidence="2 3" key="1">
    <citation type="submission" date="2017-10" db="EMBL/GenBank/DDBJ databases">
        <title>Genomics of the genus Arcobacter.</title>
        <authorList>
            <person name="Perez-Cataluna A."/>
            <person name="Figueras M.J."/>
        </authorList>
    </citation>
    <scope>NUCLEOTIDE SEQUENCE [LARGE SCALE GENOMIC DNA]</scope>
    <source>
        <strain evidence="2 3">DSM 24636</strain>
    </source>
</reference>
<name>A0A4Q0Y258_9BACT</name>
<accession>A0A4Q0Y258</accession>
<dbReference type="Proteomes" id="UP000290191">
    <property type="component" value="Unassembled WGS sequence"/>
</dbReference>
<keyword evidence="1" id="KW-1133">Transmembrane helix</keyword>
<evidence type="ECO:0008006" key="4">
    <source>
        <dbReference type="Google" id="ProtNLM"/>
    </source>
</evidence>
<dbReference type="RefSeq" id="WP_044416514.1">
    <property type="nucleotide sequence ID" value="NZ_CP041070.1"/>
</dbReference>
<sequence length="193" mass="22137">MSLKDNVDYVKEELNSEEKFLESFVKVERFYNKNKIIIITVIVVLIALVIGFYISKSVNASNKLEANIALNKVLQNPKDSAALETLKQKDEKLYEIAQYLNAKDEGKTVQVDIKFLKEITEYEKALKEKNIEKLNEVSMQNDFLLKEFAIFNKALIQTQNGKYEDAKATLKLIPADSKVNDLVNVLKHYLATK</sequence>
<evidence type="ECO:0000313" key="2">
    <source>
        <dbReference type="EMBL" id="RXJ64187.1"/>
    </source>
</evidence>
<protein>
    <recommendedName>
        <fullName evidence="4">Tetratricopeptide repeat-like domain-containing protein</fullName>
    </recommendedName>
</protein>
<dbReference type="OrthoDB" id="5334020at2"/>
<keyword evidence="1" id="KW-0472">Membrane</keyword>
<evidence type="ECO:0000256" key="1">
    <source>
        <dbReference type="SAM" id="Phobius"/>
    </source>
</evidence>
<organism evidence="2 3">
    <name type="scientific">Halarcobacter anaerophilus</name>
    <dbReference type="NCBI Taxonomy" id="877500"/>
    <lineage>
        <taxon>Bacteria</taxon>
        <taxon>Pseudomonadati</taxon>
        <taxon>Campylobacterota</taxon>
        <taxon>Epsilonproteobacteria</taxon>
        <taxon>Campylobacterales</taxon>
        <taxon>Arcobacteraceae</taxon>
        <taxon>Halarcobacter</taxon>
    </lineage>
</organism>